<dbReference type="PANTHER" id="PTHR42663">
    <property type="entry name" value="HYDROLASE C777.06C-RELATED-RELATED"/>
    <property type="match status" value="1"/>
</dbReference>
<proteinExistence type="predicted"/>
<dbReference type="GO" id="GO:0016787">
    <property type="term" value="F:hydrolase activity"/>
    <property type="evidence" value="ECO:0007669"/>
    <property type="project" value="UniProtKB-KW"/>
</dbReference>
<keyword evidence="2" id="KW-0378">Hydrolase</keyword>
<sequence length="262" mass="30066">MHKLILLGTGSSSGVPSLKCLLSGGCKVCNSKNIKNQRTNTSMLIKHTGDDILIDCGKDFTAQYEKYIRKYNIRFTPHYVIITHPHSDAILGLSVLKQHLNTQTKLLSDKQTLKCINETFNDIFEKESNKTDIIYSFIPETIIPNIPITINDLIIEPFYVHHGSILCLGFKINNKITYISDCNSFEECEEYFNNLDLLIIDCNTIESEVKGHLNFQNIKNIVCKYKPKRTILTGQSHLMDYNKFQSNYGIEMGYDFMEINFN</sequence>
<evidence type="ECO:0000313" key="3">
    <source>
        <dbReference type="Proteomes" id="UP001516464"/>
    </source>
</evidence>
<dbReference type="EMBL" id="SBIQ01000063">
    <property type="protein sequence ID" value="KAF7683674.1"/>
    <property type="molecule type" value="Genomic_DNA"/>
</dbReference>
<name>A0ABQ7HZN3_9MICR</name>
<feature type="domain" description="Metallo-beta-lactamase" evidence="1">
    <location>
        <begin position="52"/>
        <end position="233"/>
    </location>
</feature>
<reference evidence="2 3" key="1">
    <citation type="submission" date="2019-01" db="EMBL/GenBank/DDBJ databases">
        <title>Genomes sequencing and comparative genomics of infectious freshwater microsporidia, Cucumispora dikerogammari and Thelohania contejeani.</title>
        <authorList>
            <person name="Cormier A."/>
            <person name="Giraud I."/>
            <person name="Wattier R."/>
            <person name="Teixeira M."/>
            <person name="Grandjean F."/>
            <person name="Rigaud T."/>
            <person name="Cordaux R."/>
        </authorList>
    </citation>
    <scope>NUCLEOTIDE SEQUENCE [LARGE SCALE GENOMIC DNA]</scope>
    <source>
        <strain evidence="2">T1</strain>
        <tissue evidence="2">Spores</tissue>
    </source>
</reference>
<evidence type="ECO:0000259" key="1">
    <source>
        <dbReference type="Pfam" id="PF12706"/>
    </source>
</evidence>
<dbReference type="Pfam" id="PF12706">
    <property type="entry name" value="Lactamase_B_2"/>
    <property type="match status" value="1"/>
</dbReference>
<dbReference type="InterPro" id="IPR036866">
    <property type="entry name" value="RibonucZ/Hydroxyglut_hydro"/>
</dbReference>
<accession>A0ABQ7HZN3</accession>
<organism evidence="2 3">
    <name type="scientific">Astathelohania contejeani</name>
    <dbReference type="NCBI Taxonomy" id="164912"/>
    <lineage>
        <taxon>Eukaryota</taxon>
        <taxon>Fungi</taxon>
        <taxon>Fungi incertae sedis</taxon>
        <taxon>Microsporidia</taxon>
        <taxon>Astathelohaniidae</taxon>
        <taxon>Astathelohania</taxon>
    </lineage>
</organism>
<protein>
    <submittedName>
        <fullName evidence="2">Hydrolase</fullName>
    </submittedName>
</protein>
<keyword evidence="3" id="KW-1185">Reference proteome</keyword>
<gene>
    <name evidence="2" type="ORF">TCON_1121</name>
</gene>
<dbReference type="Gene3D" id="3.60.15.10">
    <property type="entry name" value="Ribonuclease Z/Hydroxyacylglutathione hydrolase-like"/>
    <property type="match status" value="1"/>
</dbReference>
<dbReference type="CDD" id="cd16279">
    <property type="entry name" value="metallo-hydrolase-like_MBL-fold"/>
    <property type="match status" value="1"/>
</dbReference>
<comment type="caution">
    <text evidence="2">The sequence shown here is derived from an EMBL/GenBank/DDBJ whole genome shotgun (WGS) entry which is preliminary data.</text>
</comment>
<evidence type="ECO:0000313" key="2">
    <source>
        <dbReference type="EMBL" id="KAF7683674.1"/>
    </source>
</evidence>
<dbReference type="InterPro" id="IPR001279">
    <property type="entry name" value="Metallo-B-lactamas"/>
</dbReference>
<dbReference type="Proteomes" id="UP001516464">
    <property type="component" value="Unassembled WGS sequence"/>
</dbReference>
<dbReference type="PANTHER" id="PTHR42663:SF6">
    <property type="entry name" value="HYDROLASE C777.06C-RELATED"/>
    <property type="match status" value="1"/>
</dbReference>
<dbReference type="SUPFAM" id="SSF56281">
    <property type="entry name" value="Metallo-hydrolase/oxidoreductase"/>
    <property type="match status" value="1"/>
</dbReference>